<dbReference type="PROSITE" id="PS51782">
    <property type="entry name" value="LYSM"/>
    <property type="match status" value="1"/>
</dbReference>
<gene>
    <name evidence="2" type="ORF">L6773_15305</name>
</gene>
<sequence length="227" mass="25668">MIDETLKMLIVAFNDSTFTTPALIPPFKAHVNPESYTQSVFVNFSDMQASGTSGAASKHSHTEPEVLQFEFLLDRTGALGNLATGPVGVIPDIIHFKQLTLDFEGEIHRPRYLKLIWGTLLFDCQLQSLDIEHKMFSPQGLPLRAVLKASFKEYIEETKRTIKENKSSPDLTHVRTVKEGDTLPLMTQRIYGDSRYYLEIARINGITNFRKLEPGSELVFPPIEKVK</sequence>
<protein>
    <recommendedName>
        <fullName evidence="1">LysM domain-containing protein</fullName>
    </recommendedName>
</protein>
<reference evidence="2" key="2">
    <citation type="submission" date="2024-05" db="EMBL/GenBank/DDBJ databases">
        <title>Rhodohalobacter halophilus gen. nov., sp. nov., a moderately halophilic member of the family Balneolaceae.</title>
        <authorList>
            <person name="Xia J."/>
        </authorList>
    </citation>
    <scope>NUCLEOTIDE SEQUENCE</scope>
    <source>
        <strain evidence="2">WB101</strain>
    </source>
</reference>
<dbReference type="InterPro" id="IPR018392">
    <property type="entry name" value="LysM"/>
</dbReference>
<evidence type="ECO:0000259" key="1">
    <source>
        <dbReference type="PROSITE" id="PS51782"/>
    </source>
</evidence>
<accession>A0ABS9KGE7</accession>
<organism evidence="2 3">
    <name type="scientific">Rhodohalobacter sulfatireducens</name>
    <dbReference type="NCBI Taxonomy" id="2911366"/>
    <lineage>
        <taxon>Bacteria</taxon>
        <taxon>Pseudomonadati</taxon>
        <taxon>Balneolota</taxon>
        <taxon>Balneolia</taxon>
        <taxon>Balneolales</taxon>
        <taxon>Balneolaceae</taxon>
        <taxon>Rhodohalobacter</taxon>
    </lineage>
</organism>
<dbReference type="InterPro" id="IPR045361">
    <property type="entry name" value="CIS_tube_prot_N"/>
</dbReference>
<evidence type="ECO:0000313" key="2">
    <source>
        <dbReference type="EMBL" id="MCG2589943.1"/>
    </source>
</evidence>
<dbReference type="CDD" id="cd00118">
    <property type="entry name" value="LysM"/>
    <property type="match status" value="1"/>
</dbReference>
<dbReference type="EMBL" id="JAKLWS010000023">
    <property type="protein sequence ID" value="MCG2589943.1"/>
    <property type="molecule type" value="Genomic_DNA"/>
</dbReference>
<feature type="domain" description="LysM" evidence="1">
    <location>
        <begin position="173"/>
        <end position="220"/>
    </location>
</feature>
<reference evidence="2" key="1">
    <citation type="submission" date="2022-01" db="EMBL/GenBank/DDBJ databases">
        <authorList>
            <person name="Wang Y."/>
        </authorList>
    </citation>
    <scope>NUCLEOTIDE SEQUENCE</scope>
    <source>
        <strain evidence="2">WB101</strain>
    </source>
</reference>
<dbReference type="RefSeq" id="WP_237855301.1">
    <property type="nucleotide sequence ID" value="NZ_JAKLWS010000023.1"/>
</dbReference>
<dbReference type="InterPro" id="IPR036779">
    <property type="entry name" value="LysM_dom_sf"/>
</dbReference>
<comment type="caution">
    <text evidence="2">The sequence shown here is derived from an EMBL/GenBank/DDBJ whole genome shotgun (WGS) entry which is preliminary data.</text>
</comment>
<evidence type="ECO:0000313" key="3">
    <source>
        <dbReference type="Proteomes" id="UP001165366"/>
    </source>
</evidence>
<name>A0ABS9KGE7_9BACT</name>
<dbReference type="Pfam" id="PF19266">
    <property type="entry name" value="CIS_tube"/>
    <property type="match status" value="1"/>
</dbReference>
<keyword evidence="3" id="KW-1185">Reference proteome</keyword>
<dbReference type="Gene3D" id="3.10.350.10">
    <property type="entry name" value="LysM domain"/>
    <property type="match status" value="1"/>
</dbReference>
<dbReference type="Proteomes" id="UP001165366">
    <property type="component" value="Unassembled WGS sequence"/>
</dbReference>
<proteinExistence type="predicted"/>